<keyword evidence="2" id="KW-1185">Reference proteome</keyword>
<gene>
    <name evidence="1" type="ORF">KM842_05965</name>
</gene>
<sequence length="334" mass="36472">MSRAYRRVVRCRRGQGSRWASAPPPSIGWVNHPEDLYTLDGSAPTVPAGLHLVAALTGFADAGSAVAQITSSITGALETRLVAEFDPDVLLDWRARRPVITFEHDHITAVEPPRLTLHLVRDELGQQFLFLSGYEPDFQWNRFVRAVVDLAEDLQVIDTTWVQAIPMPVPHTRAIGVTVSGTRADLVESMSVWKPETQAPANVLHLVEHRLAELGEQVTGLVLLVPHYLADTEYPDAAVAALSGISAATGLIFPTDALREDGREFLSRVDEQVAGNPELQRLVGTLEQRHDTYMEGNPVASPLTGADGQVPTADAIAAELERFLADRRSATDED</sequence>
<name>A0ACD1E7V0_9MICO</name>
<organism evidence="1 2">
    <name type="scientific">Curtobacterium aetherium</name>
    <dbReference type="NCBI Taxonomy" id="2841594"/>
    <lineage>
        <taxon>Bacteria</taxon>
        <taxon>Bacillati</taxon>
        <taxon>Actinomycetota</taxon>
        <taxon>Actinomycetes</taxon>
        <taxon>Micrococcales</taxon>
        <taxon>Microbacteriaceae</taxon>
        <taxon>Curtobacterium</taxon>
    </lineage>
</organism>
<reference evidence="1" key="1">
    <citation type="submission" date="2021-06" db="EMBL/GenBank/DDBJ databases">
        <authorList>
            <person name="Ellington A.J."/>
            <person name="Bryan N.C."/>
            <person name="Christner B.C."/>
            <person name="Reisch C.R."/>
        </authorList>
    </citation>
    <scope>NUCLEOTIDE SEQUENCE</scope>
    <source>
        <strain evidence="1">L6-1</strain>
    </source>
</reference>
<protein>
    <submittedName>
        <fullName evidence="1">PAC2 family protein</fullName>
    </submittedName>
</protein>
<dbReference type="EMBL" id="CP076544">
    <property type="protein sequence ID" value="QWS34681.1"/>
    <property type="molecule type" value="Genomic_DNA"/>
</dbReference>
<accession>A0ACD1E7V0</accession>
<evidence type="ECO:0000313" key="1">
    <source>
        <dbReference type="EMBL" id="QWS34681.1"/>
    </source>
</evidence>
<evidence type="ECO:0000313" key="2">
    <source>
        <dbReference type="Proteomes" id="UP000681794"/>
    </source>
</evidence>
<dbReference type="Proteomes" id="UP000681794">
    <property type="component" value="Chromosome"/>
</dbReference>
<proteinExistence type="predicted"/>